<keyword evidence="2" id="KW-1133">Transmembrane helix</keyword>
<dbReference type="RefSeq" id="WP_011127677.1">
    <property type="nucleotide sequence ID" value="NC_005070.1"/>
</dbReference>
<reference evidence="3 4" key="1">
    <citation type="journal article" date="2003" name="Nature">
        <title>The genome of a motile marine Synechococcus.</title>
        <authorList>
            <person name="Palenik B."/>
            <person name="Brahamsha B."/>
            <person name="Larimer F."/>
            <person name="Land M."/>
            <person name="Hauser L."/>
            <person name="Chain P."/>
            <person name="Lamerdin J."/>
            <person name="Regala W."/>
            <person name="Allen E.A."/>
            <person name="McCarren J."/>
            <person name="Paulsen I."/>
            <person name="Dufresne A."/>
            <person name="Partensky F."/>
            <person name="Webb E."/>
            <person name="Waterbury J."/>
        </authorList>
    </citation>
    <scope>NUCLEOTIDE SEQUENCE [LARGE SCALE GENOMIC DNA]</scope>
    <source>
        <strain evidence="3 4">WH8102</strain>
    </source>
</reference>
<sequence>MLKTVHRYEQTAARLVVEGYPDLSDGQEGDTIGILSGWKLQLVGAPELEGTRDHLEAMMAAVMPYARHQLSGIGGRFGGDQGFVGIEAVDGKHQLQLRSSREGVKPLQLLLDDADLADLVRCLDRLRLDEKVKLQWTYPEDRPLARRELLERIPLQRRLAPAALGGLVLSLTTALAILLPLPPRPGTTTSVDGPEPGSKIINETK</sequence>
<dbReference type="EMBL" id="BX569691">
    <property type="protein sequence ID" value="CAE07327.1"/>
    <property type="molecule type" value="Genomic_DNA"/>
</dbReference>
<keyword evidence="4" id="KW-1185">Reference proteome</keyword>
<evidence type="ECO:0000256" key="2">
    <source>
        <dbReference type="SAM" id="Phobius"/>
    </source>
</evidence>
<evidence type="ECO:0000256" key="1">
    <source>
        <dbReference type="SAM" id="MobiDB-lite"/>
    </source>
</evidence>
<feature type="transmembrane region" description="Helical" evidence="2">
    <location>
        <begin position="159"/>
        <end position="181"/>
    </location>
</feature>
<organism evidence="3 4">
    <name type="scientific">Parasynechococcus marenigrum (strain WH8102)</name>
    <dbReference type="NCBI Taxonomy" id="84588"/>
    <lineage>
        <taxon>Bacteria</taxon>
        <taxon>Bacillati</taxon>
        <taxon>Cyanobacteriota</taxon>
        <taxon>Cyanophyceae</taxon>
        <taxon>Synechococcales</taxon>
        <taxon>Prochlorococcaceae</taxon>
        <taxon>Parasynechococcus</taxon>
        <taxon>Parasynechococcus marenigrum</taxon>
    </lineage>
</organism>
<dbReference type="InterPro" id="IPR025569">
    <property type="entry name" value="DUF4335"/>
</dbReference>
<dbReference type="Proteomes" id="UP000001422">
    <property type="component" value="Chromosome"/>
</dbReference>
<dbReference type="AlphaFoldDB" id="Q7U813"/>
<dbReference type="STRING" id="84588.SYNW0812"/>
<name>Q7U813_PARMW</name>
<evidence type="ECO:0000313" key="3">
    <source>
        <dbReference type="EMBL" id="CAE07327.1"/>
    </source>
</evidence>
<dbReference type="eggNOG" id="ENOG5033UDK">
    <property type="taxonomic scope" value="Bacteria"/>
</dbReference>
<accession>Q7U813</accession>
<proteinExistence type="predicted"/>
<keyword evidence="2" id="KW-0812">Transmembrane</keyword>
<evidence type="ECO:0000313" key="4">
    <source>
        <dbReference type="Proteomes" id="UP000001422"/>
    </source>
</evidence>
<evidence type="ECO:0008006" key="5">
    <source>
        <dbReference type="Google" id="ProtNLM"/>
    </source>
</evidence>
<keyword evidence="2" id="KW-0472">Membrane</keyword>
<dbReference type="HOGENOM" id="CLU_108957_0_0_3"/>
<feature type="region of interest" description="Disordered" evidence="1">
    <location>
        <begin position="183"/>
        <end position="205"/>
    </location>
</feature>
<dbReference type="Pfam" id="PF14233">
    <property type="entry name" value="DUF4335"/>
    <property type="match status" value="1"/>
</dbReference>
<gene>
    <name evidence="3" type="ordered locus">SYNW0812</name>
</gene>
<protein>
    <recommendedName>
        <fullName evidence="5">DUF4335 domain-containing protein</fullName>
    </recommendedName>
</protein>
<dbReference type="KEGG" id="syw:SYNW0812"/>